<comment type="caution">
    <text evidence="2">The sequence shown here is derived from an EMBL/GenBank/DDBJ whole genome shotgun (WGS) entry which is preliminary data.</text>
</comment>
<dbReference type="PANTHER" id="PTHR13847:SF185">
    <property type="entry name" value="FAD DEPENDENT OXIDOREDUCTASE SUPERFAMILY (AFU_ORTHOLOGUE AFUA_3G02360)"/>
    <property type="match status" value="1"/>
</dbReference>
<keyword evidence="3" id="KW-1185">Reference proteome</keyword>
<dbReference type="STRING" id="2070753.A0A3A2ZGB7"/>
<sequence>MPTVILGGGIIGSSIAYYLSAQQPTEEIHIIESSSQLFSAASGYAAGFLARDWFAPALAPLGAFSFDLHDALAAEYGGHEKWGYMKGTALSVNANASGQKGGARGDDWLRAGTSRAETAAGSAEPVIADPPIWLTKQKGMSVERISDGETVAQADPVRLSQFLMDTSLSRGVKLHQPARATSLITDSGSVTGVKVLDLKTRTESIIPCTNLVVCTGSWTPHVFKDLFPASRVLIPVSPLAGYSLVVRSPRYTLAHERETYGGRSHAVFTTHPVSCRFSPEIFSRQGGELYIAGLNSTQIPLPSLAEDTSKLMEKAEVDRLKAVAVRLMGRLADGCEDSTDEIPNIDDLEVLREGLCFRPVTSHGVPIVSRISNDLLWNNASTSSREGRTKGGVFVATGHGPWGISLSLGTGKVVAEMIQGLRPSADVSGLGVDSLLKASL</sequence>
<dbReference type="AlphaFoldDB" id="A0A3A2ZGB7"/>
<dbReference type="OrthoDB" id="498204at2759"/>
<dbReference type="GO" id="GO:0005770">
    <property type="term" value="C:late endosome"/>
    <property type="evidence" value="ECO:0007669"/>
    <property type="project" value="TreeGrafter"/>
</dbReference>
<organism evidence="2 3">
    <name type="scientific">Aspergillus sclerotialis</name>
    <dbReference type="NCBI Taxonomy" id="2070753"/>
    <lineage>
        <taxon>Eukaryota</taxon>
        <taxon>Fungi</taxon>
        <taxon>Dikarya</taxon>
        <taxon>Ascomycota</taxon>
        <taxon>Pezizomycotina</taxon>
        <taxon>Eurotiomycetes</taxon>
        <taxon>Eurotiomycetidae</taxon>
        <taxon>Eurotiales</taxon>
        <taxon>Aspergillaceae</taxon>
        <taxon>Aspergillus</taxon>
        <taxon>Aspergillus subgen. Polypaecilum</taxon>
    </lineage>
</organism>
<evidence type="ECO:0000313" key="3">
    <source>
        <dbReference type="Proteomes" id="UP000266188"/>
    </source>
</evidence>
<feature type="domain" description="FAD dependent oxidoreductase" evidence="1">
    <location>
        <begin position="4"/>
        <end position="417"/>
    </location>
</feature>
<reference evidence="3" key="1">
    <citation type="submission" date="2017-02" db="EMBL/GenBank/DDBJ databases">
        <authorList>
            <person name="Tafer H."/>
            <person name="Lopandic K."/>
        </authorList>
    </citation>
    <scope>NUCLEOTIDE SEQUENCE [LARGE SCALE GENOMIC DNA]</scope>
    <source>
        <strain evidence="3">CBS 366.77</strain>
    </source>
</reference>
<dbReference type="InterPro" id="IPR036188">
    <property type="entry name" value="FAD/NAD-bd_sf"/>
</dbReference>
<dbReference type="EMBL" id="MVGC01000183">
    <property type="protein sequence ID" value="RJE22152.1"/>
    <property type="molecule type" value="Genomic_DNA"/>
</dbReference>
<evidence type="ECO:0000259" key="1">
    <source>
        <dbReference type="Pfam" id="PF01266"/>
    </source>
</evidence>
<dbReference type="Pfam" id="PF01266">
    <property type="entry name" value="DAO"/>
    <property type="match status" value="1"/>
</dbReference>
<accession>A0A3A2ZGB7</accession>
<dbReference type="Gene3D" id="3.50.50.60">
    <property type="entry name" value="FAD/NAD(P)-binding domain"/>
    <property type="match status" value="1"/>
</dbReference>
<proteinExistence type="predicted"/>
<dbReference type="GO" id="GO:0005829">
    <property type="term" value="C:cytosol"/>
    <property type="evidence" value="ECO:0007669"/>
    <property type="project" value="GOC"/>
</dbReference>
<protein>
    <submittedName>
        <fullName evidence="2">FAD dependent oxidoreductase superfamily</fullName>
    </submittedName>
</protein>
<dbReference type="Gene3D" id="3.30.9.10">
    <property type="entry name" value="D-Amino Acid Oxidase, subunit A, domain 2"/>
    <property type="match status" value="1"/>
</dbReference>
<dbReference type="Proteomes" id="UP000266188">
    <property type="component" value="Unassembled WGS sequence"/>
</dbReference>
<name>A0A3A2ZGB7_9EURO</name>
<dbReference type="InterPro" id="IPR006076">
    <property type="entry name" value="FAD-dep_OxRdtase"/>
</dbReference>
<dbReference type="PANTHER" id="PTHR13847">
    <property type="entry name" value="SARCOSINE DEHYDROGENASE-RELATED"/>
    <property type="match status" value="1"/>
</dbReference>
<dbReference type="SUPFAM" id="SSF51905">
    <property type="entry name" value="FAD/NAD(P)-binding domain"/>
    <property type="match status" value="1"/>
</dbReference>
<dbReference type="GO" id="GO:0042147">
    <property type="term" value="P:retrograde transport, endosome to Golgi"/>
    <property type="evidence" value="ECO:0007669"/>
    <property type="project" value="TreeGrafter"/>
</dbReference>
<gene>
    <name evidence="2" type="ORF">PHISCL_05505</name>
</gene>
<evidence type="ECO:0000313" key="2">
    <source>
        <dbReference type="EMBL" id="RJE22152.1"/>
    </source>
</evidence>